<keyword evidence="6" id="KW-0539">Nucleus</keyword>
<dbReference type="Pfam" id="PF01399">
    <property type="entry name" value="PCI"/>
    <property type="match status" value="1"/>
</dbReference>
<proteinExistence type="inferred from homology"/>
<dbReference type="GO" id="GO:0005737">
    <property type="term" value="C:cytoplasm"/>
    <property type="evidence" value="ECO:0007669"/>
    <property type="project" value="UniProtKB-SubCell"/>
</dbReference>
<dbReference type="GO" id="GO:0010387">
    <property type="term" value="P:COP9 signalosome assembly"/>
    <property type="evidence" value="ECO:0007669"/>
    <property type="project" value="InterPro"/>
</dbReference>
<feature type="domain" description="PCI" evidence="8">
    <location>
        <begin position="1"/>
        <end position="163"/>
    </location>
</feature>
<dbReference type="OrthoDB" id="10265275at2759"/>
<dbReference type="GO" id="GO:0008180">
    <property type="term" value="C:COP9 signalosome"/>
    <property type="evidence" value="ECO:0000318"/>
    <property type="project" value="GO_Central"/>
</dbReference>
<dbReference type="STRING" id="10228.B3RZR9"/>
<dbReference type="eggNOG" id="KOG3250">
    <property type="taxonomic scope" value="Eukaryota"/>
</dbReference>
<dbReference type="CTD" id="6754625"/>
<evidence type="ECO:0000256" key="7">
    <source>
        <dbReference type="SAM" id="MobiDB-lite"/>
    </source>
</evidence>
<dbReference type="GeneID" id="6754625"/>
<dbReference type="InterPro" id="IPR000717">
    <property type="entry name" value="PCI_dom"/>
</dbReference>
<dbReference type="HOGENOM" id="CLU_054426_2_0_1"/>
<dbReference type="FunCoup" id="B3RZR9">
    <property type="interactions" value="2262"/>
</dbReference>
<gene>
    <name evidence="9" type="ORF">TRIADDRAFT_57554</name>
</gene>
<reference evidence="9 10" key="1">
    <citation type="journal article" date="2008" name="Nature">
        <title>The Trichoplax genome and the nature of placozoans.</title>
        <authorList>
            <person name="Srivastava M."/>
            <person name="Begovic E."/>
            <person name="Chapman J."/>
            <person name="Putnam N.H."/>
            <person name="Hellsten U."/>
            <person name="Kawashima T."/>
            <person name="Kuo A."/>
            <person name="Mitros T."/>
            <person name="Salamov A."/>
            <person name="Carpenter M.L."/>
            <person name="Signorovitch A.Y."/>
            <person name="Moreno M.A."/>
            <person name="Kamm K."/>
            <person name="Grimwood J."/>
            <person name="Schmutz J."/>
            <person name="Shapiro H."/>
            <person name="Grigoriev I.V."/>
            <person name="Buss L.W."/>
            <person name="Schierwater B."/>
            <person name="Dellaporta S.L."/>
            <person name="Rokhsar D.S."/>
        </authorList>
    </citation>
    <scope>NUCLEOTIDE SEQUENCE [LARGE SCALE GENOMIC DNA]</scope>
    <source>
        <strain evidence="9 10">Grell-BS-1999</strain>
    </source>
</reference>
<dbReference type="EMBL" id="DS985246">
    <property type="protein sequence ID" value="EDV23886.1"/>
    <property type="molecule type" value="Genomic_DNA"/>
</dbReference>
<sequence>MASEQSSAVLLPANPIEQYVILAKNFHGSAIVSLINQALDANGVYIFGELLEQPSVQEIAEGPDAKYYKLLKLFAYGICSDYEENKDELPELTLIQRRKLQQLTIVSLASKNKRIPYHELQSQLGINDLRELEDLIIETIYTGIIEGKLDQQEQMFEVDFAISRDVRSDSVDEIINTLETWCNRCDSTLKDLEDEIRKANSVKAEKEAAKNEIKNKIEKIKAMIKEEAAASGSATSPGKKETPSYLKLPKKVPREGGGLRGSKVGRD</sequence>
<keyword evidence="4" id="KW-0963">Cytoplasm</keyword>
<dbReference type="Pfam" id="PF22061">
    <property type="entry name" value="CSN7_HB_subdom"/>
    <property type="match status" value="1"/>
</dbReference>
<evidence type="ECO:0000313" key="10">
    <source>
        <dbReference type="Proteomes" id="UP000009022"/>
    </source>
</evidence>
<evidence type="ECO:0000256" key="4">
    <source>
        <dbReference type="ARBA" id="ARBA00022490"/>
    </source>
</evidence>
<keyword evidence="10" id="KW-1185">Reference proteome</keyword>
<dbReference type="Proteomes" id="UP000009022">
    <property type="component" value="Unassembled WGS sequence"/>
</dbReference>
<dbReference type="PROSITE" id="PS50250">
    <property type="entry name" value="PCI"/>
    <property type="match status" value="1"/>
</dbReference>
<organism evidence="9 10">
    <name type="scientific">Trichoplax adhaerens</name>
    <name type="common">Trichoplax reptans</name>
    <dbReference type="NCBI Taxonomy" id="10228"/>
    <lineage>
        <taxon>Eukaryota</taxon>
        <taxon>Metazoa</taxon>
        <taxon>Placozoa</taxon>
        <taxon>Uniplacotomia</taxon>
        <taxon>Trichoplacea</taxon>
        <taxon>Trichoplacidae</taxon>
        <taxon>Trichoplax</taxon>
    </lineage>
</organism>
<dbReference type="PANTHER" id="PTHR15350:SF5">
    <property type="entry name" value="COP9 SIGNALOSOME COMPLEX SUBUNIT 7"/>
    <property type="match status" value="1"/>
</dbReference>
<keyword evidence="5" id="KW-0736">Signalosome</keyword>
<evidence type="ECO:0000256" key="1">
    <source>
        <dbReference type="ARBA" id="ARBA00004123"/>
    </source>
</evidence>
<evidence type="ECO:0000313" key="9">
    <source>
        <dbReference type="EMBL" id="EDV23886.1"/>
    </source>
</evidence>
<comment type="similarity">
    <text evidence="3">Belongs to the CSN7/EIF3M family. CSN7 subfamily.</text>
</comment>
<dbReference type="PhylomeDB" id="B3RZR9"/>
<dbReference type="InParanoid" id="B3RZR9"/>
<dbReference type="InterPro" id="IPR041481">
    <property type="entry name" value="CSN7_helixI"/>
</dbReference>
<evidence type="ECO:0000256" key="3">
    <source>
        <dbReference type="ARBA" id="ARBA00008482"/>
    </source>
</evidence>
<dbReference type="InterPro" id="IPR045237">
    <property type="entry name" value="COPS7/eIF3m"/>
</dbReference>
<protein>
    <recommendedName>
        <fullName evidence="8">PCI domain-containing protein</fullName>
    </recommendedName>
</protein>
<evidence type="ECO:0000256" key="2">
    <source>
        <dbReference type="ARBA" id="ARBA00004496"/>
    </source>
</evidence>
<dbReference type="RefSeq" id="XP_002113412.1">
    <property type="nucleotide sequence ID" value="XM_002113376.1"/>
</dbReference>
<accession>B3RZR9</accession>
<dbReference type="Pfam" id="PF18392">
    <property type="entry name" value="CSN7a_helixI"/>
    <property type="match status" value="1"/>
</dbReference>
<dbReference type="OMA" id="GTYKQFR"/>
<evidence type="ECO:0000256" key="6">
    <source>
        <dbReference type="ARBA" id="ARBA00023242"/>
    </source>
</evidence>
<dbReference type="PANTHER" id="PTHR15350">
    <property type="entry name" value="COP9 SIGNALOSOME COMPLEX SUBUNIT 7/DENDRITIC CELL PROTEIN GA17"/>
    <property type="match status" value="1"/>
</dbReference>
<feature type="region of interest" description="Disordered" evidence="7">
    <location>
        <begin position="227"/>
        <end position="267"/>
    </location>
</feature>
<dbReference type="KEGG" id="tad:TRIADDRAFT_57554"/>
<evidence type="ECO:0000259" key="8">
    <source>
        <dbReference type="PROSITE" id="PS50250"/>
    </source>
</evidence>
<dbReference type="AlphaFoldDB" id="B3RZR9"/>
<dbReference type="SMART" id="SM00088">
    <property type="entry name" value="PINT"/>
    <property type="match status" value="1"/>
</dbReference>
<evidence type="ECO:0000256" key="5">
    <source>
        <dbReference type="ARBA" id="ARBA00022790"/>
    </source>
</evidence>
<name>B3RZR9_TRIAD</name>
<comment type="subcellular location">
    <subcellularLocation>
        <location evidence="2">Cytoplasm</location>
    </subcellularLocation>
    <subcellularLocation>
        <location evidence="1">Nucleus</location>
    </subcellularLocation>
</comment>